<dbReference type="eggNOG" id="ENOG502RQPS">
    <property type="taxonomic scope" value="Eukaryota"/>
</dbReference>
<feature type="region of interest" description="Disordered" evidence="1">
    <location>
        <begin position="303"/>
        <end position="358"/>
    </location>
</feature>
<organism evidence="3">
    <name type="scientific">Coccidioides posadasii (strain RMSCC 757 / Silveira)</name>
    <name type="common">Valley fever fungus</name>
    <dbReference type="NCBI Taxonomy" id="443226"/>
    <lineage>
        <taxon>Eukaryota</taxon>
        <taxon>Fungi</taxon>
        <taxon>Dikarya</taxon>
        <taxon>Ascomycota</taxon>
        <taxon>Pezizomycotina</taxon>
        <taxon>Eurotiomycetes</taxon>
        <taxon>Eurotiomycetidae</taxon>
        <taxon>Onygenales</taxon>
        <taxon>Onygenaceae</taxon>
        <taxon>Coccidioides</taxon>
    </lineage>
</organism>
<evidence type="ECO:0000256" key="1">
    <source>
        <dbReference type="SAM" id="MobiDB-lite"/>
    </source>
</evidence>
<feature type="compositionally biased region" description="Basic and acidic residues" evidence="1">
    <location>
        <begin position="711"/>
        <end position="722"/>
    </location>
</feature>
<feature type="compositionally biased region" description="Basic and acidic residues" evidence="1">
    <location>
        <begin position="189"/>
        <end position="199"/>
    </location>
</feature>
<dbReference type="VEuPathDB" id="FungiDB:CPSG_03974"/>
<feature type="region of interest" description="Disordered" evidence="1">
    <location>
        <begin position="1"/>
        <end position="221"/>
    </location>
</feature>
<feature type="compositionally biased region" description="Basic and acidic residues" evidence="1">
    <location>
        <begin position="48"/>
        <end position="57"/>
    </location>
</feature>
<feature type="compositionally biased region" description="Low complexity" evidence="1">
    <location>
        <begin position="10"/>
        <end position="27"/>
    </location>
</feature>
<dbReference type="EMBL" id="GL636490">
    <property type="protein sequence ID" value="EFW19590.1"/>
    <property type="molecule type" value="Genomic_DNA"/>
</dbReference>
<evidence type="ECO:0000313" key="2">
    <source>
        <dbReference type="EMBL" id="EFW19590.1"/>
    </source>
</evidence>
<feature type="compositionally biased region" description="Polar residues" evidence="1">
    <location>
        <begin position="616"/>
        <end position="625"/>
    </location>
</feature>
<feature type="region of interest" description="Disordered" evidence="1">
    <location>
        <begin position="239"/>
        <end position="274"/>
    </location>
</feature>
<accession>E9D1B6</accession>
<dbReference type="HOGENOM" id="CLU_419762_0_0_1"/>
<dbReference type="OrthoDB" id="4199597at2759"/>
<sequence length="758" mass="82097">MENQQSPETVSQPPGVSGHGPVVVHFPPAQPKQPELQPQIQGDTPDEDVGKTHEVDRPPTTLPYADVARRAIAEPSPLVIVKRSAPKATGQFEDPIAFPTLNESRMRAASEPKRASRRCRSRHPQPSPPSSKESEGGEGISGDMESPRREIETVVNSPKVPDSPAQNQVKGPEYNKPISALQNPAEPEELTKDKLEDQSFNKASEASQPSTELSSEDPVVENNEQSFIAQLKATFNIVEKSKPGPIDVVKSTQLGGENKQSHTNNPSPSAESARQLNCEAKVFFPKPKASAGPNCLSLPAINPFQEGSRSSPSSPFHPRTIYKGSSVPPTPLQEVTFDAAENPPSPPEPSHTRRSSSETVIAVPDGTPQNAIQGIIMGGPALSPTRQGTYATERNPEIVEHRSVPSMHGVVDVAVPENMPLTVGWDQGHMHGNWHRLSAPYSPSIYDTASTPLRPEFGSIYPPQEAAASRMAHVAVPCENLDRLFCQIQGLSSELGLVRTEVQAQTFQLQQLTAHVNVLRSQNSFMENQFSVPTPTAAFRTPPYTGTNEFQNRNGSTGSPIGRSAYHQTQVSNATVHENGDCASMPVGPLPEGSVSGNHGIHIPAPIAKDSVDGTVDTTVNQSATYAGRRNPNRPITIGEKQKDPANKPRRGPAAGFGKTKHNRPTKQSPDPPAKPMIVNSPVKHRRTVSNRSQQTSQFNPFVPPFNPGEGQEHTTHNDTTHRRGRFGSDSAQSHFAGTWGGTRNWYHHAYGNENAQN</sequence>
<name>E9D1B6_COCPS</name>
<feature type="compositionally biased region" description="Basic and acidic residues" evidence="1">
    <location>
        <begin position="104"/>
        <end position="114"/>
    </location>
</feature>
<dbReference type="VEuPathDB" id="FungiDB:D8B26_007798"/>
<dbReference type="Proteomes" id="UP000002497">
    <property type="component" value="Unassembled WGS sequence"/>
</dbReference>
<proteinExistence type="predicted"/>
<feature type="region of interest" description="Disordered" evidence="1">
    <location>
        <begin position="578"/>
        <end position="733"/>
    </location>
</feature>
<feature type="compositionally biased region" description="Polar residues" evidence="1">
    <location>
        <begin position="200"/>
        <end position="213"/>
    </location>
</feature>
<dbReference type="OMA" id="GTSNWYR"/>
<feature type="compositionally biased region" description="Polar residues" evidence="1">
    <location>
        <begin position="261"/>
        <end position="274"/>
    </location>
</feature>
<reference evidence="3" key="1">
    <citation type="journal article" date="2010" name="Genome Res.">
        <title>Population genomic sequencing of Coccidioides fungi reveals recent hybridization and transposon control.</title>
        <authorList>
            <person name="Neafsey D.E."/>
            <person name="Barker B.M."/>
            <person name="Sharpton T.J."/>
            <person name="Stajich J.E."/>
            <person name="Park D.J."/>
            <person name="Whiston E."/>
            <person name="Hung C.-Y."/>
            <person name="McMahan C."/>
            <person name="White J."/>
            <person name="Sykes S."/>
            <person name="Heiman D."/>
            <person name="Young S."/>
            <person name="Zeng Q."/>
            <person name="Abouelleil A."/>
            <person name="Aftuck L."/>
            <person name="Bessette D."/>
            <person name="Brown A."/>
            <person name="FitzGerald M."/>
            <person name="Lui A."/>
            <person name="Macdonald J.P."/>
            <person name="Priest M."/>
            <person name="Orbach M.J."/>
            <person name="Galgiani J.N."/>
            <person name="Kirkland T.N."/>
            <person name="Cole G.T."/>
            <person name="Birren B.W."/>
            <person name="Henn M.R."/>
            <person name="Taylor J.W."/>
            <person name="Rounsley S.D."/>
        </authorList>
    </citation>
    <scope>NUCLEOTIDE SEQUENCE [LARGE SCALE GENOMIC DNA]</scope>
    <source>
        <strain evidence="3">RMSCC 757 / Silveira</strain>
    </source>
</reference>
<reference evidence="3" key="2">
    <citation type="submission" date="2010-03" db="EMBL/GenBank/DDBJ databases">
        <title>The genome sequence of Coccidioides posadasii strain Silveira.</title>
        <authorList>
            <consortium name="The Broad Institute Genome Sequencing Center for Infectious Disease"/>
            <person name="Neafsey D."/>
            <person name="Orbach M."/>
            <person name="Henn M.R."/>
            <person name="Cole G.T."/>
            <person name="Galgiani J."/>
            <person name="Gardner M.J."/>
            <person name="Kirkland T.N."/>
            <person name="Taylor J.W."/>
            <person name="Young S.K."/>
            <person name="Zeng Q."/>
            <person name="Koehrsen M."/>
            <person name="Alvarado L."/>
            <person name="Berlin A."/>
            <person name="Borenstein D."/>
            <person name="Chapman S.B."/>
            <person name="Chen Z."/>
            <person name="Engels R."/>
            <person name="Freedman E."/>
            <person name="Gellesch M."/>
            <person name="Goldberg J."/>
            <person name="Griggs A."/>
            <person name="Gujja S."/>
            <person name="Heilman E."/>
            <person name="Heiman D."/>
            <person name="Howarth C."/>
            <person name="Jen D."/>
            <person name="Larson L."/>
            <person name="Mehta T."/>
            <person name="Neiman D."/>
            <person name="Park D."/>
            <person name="Pearson M."/>
            <person name="Richards J."/>
            <person name="Roberts A."/>
            <person name="Saif S."/>
            <person name="Shea T."/>
            <person name="Shenoy N."/>
            <person name="Sisk P."/>
            <person name="Stolte C."/>
            <person name="Sykes S."/>
            <person name="Walk T."/>
            <person name="White J."/>
            <person name="Yandava C."/>
            <person name="Haas B."/>
            <person name="Nusbaum C."/>
            <person name="Birren B."/>
        </authorList>
    </citation>
    <scope>NUCLEOTIDE SEQUENCE [LARGE SCALE GENOMIC DNA]</scope>
    <source>
        <strain evidence="3">RMSCC 757 / Silveira</strain>
    </source>
</reference>
<keyword evidence="3" id="KW-1185">Reference proteome</keyword>
<gene>
    <name evidence="2" type="ORF">CPSG_03974</name>
</gene>
<evidence type="ECO:0000313" key="3">
    <source>
        <dbReference type="Proteomes" id="UP000002497"/>
    </source>
</evidence>
<protein>
    <submittedName>
        <fullName evidence="2">Uncharacterized protein</fullName>
    </submittedName>
</protein>
<feature type="compositionally biased region" description="Polar residues" evidence="1">
    <location>
        <begin position="690"/>
        <end position="700"/>
    </location>
</feature>
<dbReference type="AlphaFoldDB" id="E9D1B6"/>